<dbReference type="Gene3D" id="3.80.10.10">
    <property type="entry name" value="Ribonuclease Inhibitor"/>
    <property type="match status" value="1"/>
</dbReference>
<feature type="domain" description="F-box" evidence="1">
    <location>
        <begin position="45"/>
        <end position="98"/>
    </location>
</feature>
<dbReference type="Proteomes" id="UP000007148">
    <property type="component" value="Unassembled WGS sequence"/>
</dbReference>
<proteinExistence type="predicted"/>
<evidence type="ECO:0000259" key="1">
    <source>
        <dbReference type="Pfam" id="PF12937"/>
    </source>
</evidence>
<organism evidence="2 3">
    <name type="scientific">Serendipita indica (strain DSM 11827)</name>
    <name type="common">Root endophyte fungus</name>
    <name type="synonym">Piriformospora indica</name>
    <dbReference type="NCBI Taxonomy" id="1109443"/>
    <lineage>
        <taxon>Eukaryota</taxon>
        <taxon>Fungi</taxon>
        <taxon>Dikarya</taxon>
        <taxon>Basidiomycota</taxon>
        <taxon>Agaricomycotina</taxon>
        <taxon>Agaricomycetes</taxon>
        <taxon>Sebacinales</taxon>
        <taxon>Serendipitaceae</taxon>
        <taxon>Serendipita</taxon>
    </lineage>
</organism>
<dbReference type="Pfam" id="PF12937">
    <property type="entry name" value="F-box-like"/>
    <property type="match status" value="1"/>
</dbReference>
<dbReference type="SUPFAM" id="SSF52047">
    <property type="entry name" value="RNI-like"/>
    <property type="match status" value="1"/>
</dbReference>
<keyword evidence="3" id="KW-1185">Reference proteome</keyword>
<dbReference type="OrthoDB" id="3169344at2759"/>
<gene>
    <name evidence="2" type="ORF">PIIN_06439</name>
</gene>
<dbReference type="InterPro" id="IPR032675">
    <property type="entry name" value="LRR_dom_sf"/>
</dbReference>
<name>G4TMF9_SERID</name>
<dbReference type="InterPro" id="IPR036047">
    <property type="entry name" value="F-box-like_dom_sf"/>
</dbReference>
<dbReference type="InParanoid" id="G4TMF9"/>
<comment type="caution">
    <text evidence="2">The sequence shown here is derived from an EMBL/GenBank/DDBJ whole genome shotgun (WGS) entry which is preliminary data.</text>
</comment>
<evidence type="ECO:0000313" key="2">
    <source>
        <dbReference type="EMBL" id="CCA72502.1"/>
    </source>
</evidence>
<dbReference type="HOGENOM" id="CLU_015287_1_0_1"/>
<dbReference type="EMBL" id="CAFZ01000168">
    <property type="protein sequence ID" value="CCA72502.1"/>
    <property type="molecule type" value="Genomic_DNA"/>
</dbReference>
<dbReference type="AlphaFoldDB" id="G4TMF9"/>
<dbReference type="InterPro" id="IPR001810">
    <property type="entry name" value="F-box_dom"/>
</dbReference>
<evidence type="ECO:0000313" key="3">
    <source>
        <dbReference type="Proteomes" id="UP000007148"/>
    </source>
</evidence>
<accession>G4TMF9</accession>
<dbReference type="SUPFAM" id="SSF81383">
    <property type="entry name" value="F-box domain"/>
    <property type="match status" value="1"/>
</dbReference>
<sequence length="602" mass="68883">MRSHIASSYNYSGDLNGVDADILRDYNLGVESWAHARDKDPKRSIERLPNELLIVIIQKAAWVGYPGYHRELLVLSLVNRRWAGLILRTQYFWNRVYLKDNIEDLEPMTAVILELSGDSPLELTYYAESDVIRKVAHLIRPHLHRITRLEVLQHYGQSDHGTDPFFPHTVFPSLRNILTQHIPPKSIVACLSHHEVLAPYKHLIEGDGFFVELKVTEKNRVSFRSTVTSVANIQRLEDIPTLECVSIYGGYELSRDLSTAVKETRRHLGWKTLFISRFPWKRIRGILGRCTSLISLALMDIDQIAALELTQMIPRLTFLEDISIQFIEVPMSETPVMPVGEDVSHETKIQTMHLRLRPGIPNMTITGDILHLLLRMSPRLESLSLSGYRVNKLDFIEIGKLKELRKIDLFDCESISEPNTTRHMLACPKLETVRISGSIDALDSLASSSASELDYRLEMRASPRIEINGRDWPSLRSLRLFMDSTPIMCGLNSLRHLSLWSQSLVTTTIPYLAMHPSELPVLETLDLHACPEWDILFIMLEKRLLTQTYGIKPIENLIFDRAISTRIKHSLASLLAGHIFPRPSNYELSMQGNLELFLDTNM</sequence>
<reference evidence="2 3" key="1">
    <citation type="journal article" date="2011" name="PLoS Pathog.">
        <title>Endophytic Life Strategies Decoded by Genome and Transcriptome Analyses of the Mutualistic Root Symbiont Piriformospora indica.</title>
        <authorList>
            <person name="Zuccaro A."/>
            <person name="Lahrmann U."/>
            <person name="Guldener U."/>
            <person name="Langen G."/>
            <person name="Pfiffi S."/>
            <person name="Biedenkopf D."/>
            <person name="Wong P."/>
            <person name="Samans B."/>
            <person name="Grimm C."/>
            <person name="Basiewicz M."/>
            <person name="Murat C."/>
            <person name="Martin F."/>
            <person name="Kogel K.H."/>
        </authorList>
    </citation>
    <scope>NUCLEOTIDE SEQUENCE [LARGE SCALE GENOMIC DNA]</scope>
    <source>
        <strain evidence="2 3">DSM 11827</strain>
    </source>
</reference>
<protein>
    <recommendedName>
        <fullName evidence="1">F-box domain-containing protein</fullName>
    </recommendedName>
</protein>